<dbReference type="CDD" id="cd00303">
    <property type="entry name" value="retropepsin_like"/>
    <property type="match status" value="1"/>
</dbReference>
<evidence type="ECO:0000313" key="4">
    <source>
        <dbReference type="RefSeq" id="XP_020990218.1"/>
    </source>
</evidence>
<dbReference type="InterPro" id="IPR052160">
    <property type="entry name" value="Gypsy_RT_Integrase-like"/>
</dbReference>
<sequence length="650" mass="73855">MAKRIDSLQVAAVNTSQPSTEECKAIQLRSGRTLGSNNDTAKKQVESSKKPIDAEEANDQNMMPNKNTENPKGEEDQPINTHKEEEEAIQGQQKKEKDLNPPLPYPQRFNKETKDQHFRKFLETFKKLEINIPLAEALEQMPLYAKFLKELINKKRSWLEKETILLTEECSAVLQKGIPPKLKDPGSFVVACTIGNMTLDKALCDLGASINLMPLSMMRKLAIEELKPTRMSLVMADRSIKTPNGIVENLLVKIGEFIFPADFQLPEQEEYLSVDMIENLVEEVLEANQHEQEEESGQETTKEQAAEISIDQKAKSDKKEEVQKQELKPLPTHLKYAFLGTSESFPVIINSSLTKREEEELIDVLKAHKDALGWTIDDLKGISPAVCMHKIHLEDNSKPVIQPQRRKGTENKVADHLSRLPQETIQEASQPVNENFPDEHLLQIQHAPCRCVPESETRNILWHCHGSAYGGHFGPERTAAKILQSGFYWPTIFKDAREFVHQCNECQRTGGLTRRNEMPQNFILEVELFDLWGIDFMGPFPPSYSFRYILVAVEYVSKWVEAIATTTCDAQIVLQFLKKHIFTRYGVPKGLVSDGGSHFCKKQMEKLLHKYGVIHKVAMPYHPQTNGQAELANRELKSSHAISPLDQWTG</sequence>
<dbReference type="InterPro" id="IPR012337">
    <property type="entry name" value="RNaseH-like_sf"/>
</dbReference>
<feature type="region of interest" description="Disordered" evidence="1">
    <location>
        <begin position="1"/>
        <end position="109"/>
    </location>
</feature>
<dbReference type="PANTHER" id="PTHR47266">
    <property type="entry name" value="ENDONUCLEASE-RELATED"/>
    <property type="match status" value="1"/>
</dbReference>
<dbReference type="RefSeq" id="XP_020990218.1">
    <property type="nucleotide sequence ID" value="XM_021134559.1"/>
</dbReference>
<evidence type="ECO:0000256" key="1">
    <source>
        <dbReference type="SAM" id="MobiDB-lite"/>
    </source>
</evidence>
<protein>
    <submittedName>
        <fullName evidence="4">Uncharacterized protein LOC110277443</fullName>
    </submittedName>
</protein>
<reference evidence="4" key="1">
    <citation type="submission" date="2025-08" db="UniProtKB">
        <authorList>
            <consortium name="RefSeq"/>
        </authorList>
    </citation>
    <scope>IDENTIFICATION</scope>
    <source>
        <tissue evidence="4">Whole plant</tissue>
    </source>
</reference>
<feature type="domain" description="Integrase catalytic" evidence="2">
    <location>
        <begin position="515"/>
        <end position="637"/>
    </location>
</feature>
<feature type="compositionally biased region" description="Polar residues" evidence="1">
    <location>
        <begin position="59"/>
        <end position="68"/>
    </location>
</feature>
<dbReference type="Pfam" id="PF17921">
    <property type="entry name" value="Integrase_H2C2"/>
    <property type="match status" value="1"/>
</dbReference>
<evidence type="ECO:0000313" key="3">
    <source>
        <dbReference type="Proteomes" id="UP000515211"/>
    </source>
</evidence>
<dbReference type="AlphaFoldDB" id="A0A6P5N505"/>
<dbReference type="GeneID" id="110277443"/>
<dbReference type="InterPro" id="IPR041588">
    <property type="entry name" value="Integrase_H2C2"/>
</dbReference>
<dbReference type="InterPro" id="IPR021109">
    <property type="entry name" value="Peptidase_aspartic_dom_sf"/>
</dbReference>
<evidence type="ECO:0000259" key="2">
    <source>
        <dbReference type="PROSITE" id="PS50994"/>
    </source>
</evidence>
<dbReference type="SUPFAM" id="SSF53098">
    <property type="entry name" value="Ribonuclease H-like"/>
    <property type="match status" value="1"/>
</dbReference>
<dbReference type="Gene3D" id="1.10.340.70">
    <property type="match status" value="1"/>
</dbReference>
<organism evidence="3 4">
    <name type="scientific">Arachis duranensis</name>
    <name type="common">Wild peanut</name>
    <dbReference type="NCBI Taxonomy" id="130453"/>
    <lineage>
        <taxon>Eukaryota</taxon>
        <taxon>Viridiplantae</taxon>
        <taxon>Streptophyta</taxon>
        <taxon>Embryophyta</taxon>
        <taxon>Tracheophyta</taxon>
        <taxon>Spermatophyta</taxon>
        <taxon>Magnoliopsida</taxon>
        <taxon>eudicotyledons</taxon>
        <taxon>Gunneridae</taxon>
        <taxon>Pentapetalae</taxon>
        <taxon>rosids</taxon>
        <taxon>fabids</taxon>
        <taxon>Fabales</taxon>
        <taxon>Fabaceae</taxon>
        <taxon>Papilionoideae</taxon>
        <taxon>50 kb inversion clade</taxon>
        <taxon>dalbergioids sensu lato</taxon>
        <taxon>Dalbergieae</taxon>
        <taxon>Pterocarpus clade</taxon>
        <taxon>Arachis</taxon>
    </lineage>
</organism>
<dbReference type="Pfam" id="PF00665">
    <property type="entry name" value="rve"/>
    <property type="match status" value="1"/>
</dbReference>
<dbReference type="Gene3D" id="3.30.420.10">
    <property type="entry name" value="Ribonuclease H-like superfamily/Ribonuclease H"/>
    <property type="match status" value="1"/>
</dbReference>
<accession>A0A6P5N505</accession>
<dbReference type="InterPro" id="IPR036397">
    <property type="entry name" value="RNaseH_sf"/>
</dbReference>
<dbReference type="Proteomes" id="UP000515211">
    <property type="component" value="Unplaced"/>
</dbReference>
<dbReference type="GO" id="GO:0015074">
    <property type="term" value="P:DNA integration"/>
    <property type="evidence" value="ECO:0007669"/>
    <property type="project" value="InterPro"/>
</dbReference>
<dbReference type="InterPro" id="IPR001584">
    <property type="entry name" value="Integrase_cat-core"/>
</dbReference>
<dbReference type="GO" id="GO:0003676">
    <property type="term" value="F:nucleic acid binding"/>
    <property type="evidence" value="ECO:0007669"/>
    <property type="project" value="InterPro"/>
</dbReference>
<dbReference type="PROSITE" id="PS50994">
    <property type="entry name" value="INTEGRASE"/>
    <property type="match status" value="1"/>
</dbReference>
<gene>
    <name evidence="4" type="primary">LOC110277443</name>
</gene>
<feature type="compositionally biased region" description="Basic and acidic residues" evidence="1">
    <location>
        <begin position="40"/>
        <end position="53"/>
    </location>
</feature>
<dbReference type="Gene3D" id="2.40.70.10">
    <property type="entry name" value="Acid Proteases"/>
    <property type="match status" value="1"/>
</dbReference>
<dbReference type="KEGG" id="adu:110277443"/>
<name>A0A6P5N505_ARADU</name>
<feature type="compositionally biased region" description="Basic and acidic residues" evidence="1">
    <location>
        <begin position="69"/>
        <end position="85"/>
    </location>
</feature>
<proteinExistence type="predicted"/>
<keyword evidence="3" id="KW-1185">Reference proteome</keyword>